<dbReference type="Proteomes" id="UP001604277">
    <property type="component" value="Unassembled WGS sequence"/>
</dbReference>
<gene>
    <name evidence="1" type="ORF">Fot_23439</name>
</gene>
<evidence type="ECO:0000313" key="1">
    <source>
        <dbReference type="EMBL" id="KAL2530838.1"/>
    </source>
</evidence>
<sequence>METANVSNSVHVGQSEAGIFPPHPFSQNRCQVMNFAKLQPRRCQKSASSQPNEPQLSEMRFMPTPGIIGLDVAVHGPDLQPNVSFDNMVDDLQLMEHKEQSMMKVQRAKNIRNLRDSVRFHAQRNMKPD</sequence>
<comment type="caution">
    <text evidence="1">The sequence shown here is derived from an EMBL/GenBank/DDBJ whole genome shotgun (WGS) entry which is preliminary data.</text>
</comment>
<keyword evidence="2" id="KW-1185">Reference proteome</keyword>
<accession>A0ABD1V2I0</accession>
<protein>
    <submittedName>
        <fullName evidence="1">Uncharacterized protein</fullName>
    </submittedName>
</protein>
<dbReference type="AlphaFoldDB" id="A0ABD1V2I0"/>
<reference evidence="2" key="1">
    <citation type="submission" date="2024-07" db="EMBL/GenBank/DDBJ databases">
        <title>Two chromosome-level genome assemblies of Korean endemic species Abeliophyllum distichum and Forsythia ovata (Oleaceae).</title>
        <authorList>
            <person name="Jang H."/>
        </authorList>
    </citation>
    <scope>NUCLEOTIDE SEQUENCE [LARGE SCALE GENOMIC DNA]</scope>
</reference>
<evidence type="ECO:0000313" key="2">
    <source>
        <dbReference type="Proteomes" id="UP001604277"/>
    </source>
</evidence>
<name>A0ABD1V2I0_9LAMI</name>
<organism evidence="1 2">
    <name type="scientific">Forsythia ovata</name>
    <dbReference type="NCBI Taxonomy" id="205694"/>
    <lineage>
        <taxon>Eukaryota</taxon>
        <taxon>Viridiplantae</taxon>
        <taxon>Streptophyta</taxon>
        <taxon>Embryophyta</taxon>
        <taxon>Tracheophyta</taxon>
        <taxon>Spermatophyta</taxon>
        <taxon>Magnoliopsida</taxon>
        <taxon>eudicotyledons</taxon>
        <taxon>Gunneridae</taxon>
        <taxon>Pentapetalae</taxon>
        <taxon>asterids</taxon>
        <taxon>lamiids</taxon>
        <taxon>Lamiales</taxon>
        <taxon>Oleaceae</taxon>
        <taxon>Forsythieae</taxon>
        <taxon>Forsythia</taxon>
    </lineage>
</organism>
<dbReference type="EMBL" id="JBFOLJ010000006">
    <property type="protein sequence ID" value="KAL2530838.1"/>
    <property type="molecule type" value="Genomic_DNA"/>
</dbReference>
<proteinExistence type="predicted"/>